<proteinExistence type="predicted"/>
<organism evidence="3 4">
    <name type="scientific">Littorina saxatilis</name>
    <dbReference type="NCBI Taxonomy" id="31220"/>
    <lineage>
        <taxon>Eukaryota</taxon>
        <taxon>Metazoa</taxon>
        <taxon>Spiralia</taxon>
        <taxon>Lophotrochozoa</taxon>
        <taxon>Mollusca</taxon>
        <taxon>Gastropoda</taxon>
        <taxon>Caenogastropoda</taxon>
        <taxon>Littorinimorpha</taxon>
        <taxon>Littorinoidea</taxon>
        <taxon>Littorinidae</taxon>
        <taxon>Littorina</taxon>
    </lineage>
</organism>
<keyword evidence="2" id="KW-0732">Signal</keyword>
<feature type="chain" id="PRO_5044711006" evidence="2">
    <location>
        <begin position="23"/>
        <end position="123"/>
    </location>
</feature>
<evidence type="ECO:0000313" key="3">
    <source>
        <dbReference type="EMBL" id="KAK7106075.1"/>
    </source>
</evidence>
<accession>A0AAN9BMI5</accession>
<gene>
    <name evidence="3" type="ORF">V1264_017373</name>
</gene>
<dbReference type="EMBL" id="JBAMIC010000007">
    <property type="protein sequence ID" value="KAK7106074.1"/>
    <property type="molecule type" value="Genomic_DNA"/>
</dbReference>
<keyword evidence="4" id="KW-1185">Reference proteome</keyword>
<keyword evidence="1" id="KW-1133">Transmembrane helix</keyword>
<sequence length="123" mass="12059">MATSRMIVMFCGLLLTANTATALTWSDVALGIAGGTVVVVAAPYAAAAAGFGAAGVGTSAFRTKLMSVAWTTGMGTYVVSTLQAVGAGGLTLAQSAVVAGVAGTVTTATKKAFFDGEQEDKCG</sequence>
<reference evidence="3 4" key="1">
    <citation type="submission" date="2024-02" db="EMBL/GenBank/DDBJ databases">
        <title>Chromosome-scale genome assembly of the rough periwinkle Littorina saxatilis.</title>
        <authorList>
            <person name="De Jode A."/>
            <person name="Faria R."/>
            <person name="Formenti G."/>
            <person name="Sims Y."/>
            <person name="Smith T.P."/>
            <person name="Tracey A."/>
            <person name="Wood J.M.D."/>
            <person name="Zagrodzka Z.B."/>
            <person name="Johannesson K."/>
            <person name="Butlin R.K."/>
            <person name="Leder E.H."/>
        </authorList>
    </citation>
    <scope>NUCLEOTIDE SEQUENCE [LARGE SCALE GENOMIC DNA]</scope>
    <source>
        <strain evidence="3">Snail1</strain>
        <tissue evidence="3">Muscle</tissue>
    </source>
</reference>
<comment type="caution">
    <text evidence="3">The sequence shown here is derived from an EMBL/GenBank/DDBJ whole genome shotgun (WGS) entry which is preliminary data.</text>
</comment>
<protein>
    <submittedName>
        <fullName evidence="3">Uncharacterized protein</fullName>
    </submittedName>
</protein>
<keyword evidence="1" id="KW-0812">Transmembrane</keyword>
<feature type="transmembrane region" description="Helical" evidence="1">
    <location>
        <begin position="32"/>
        <end position="56"/>
    </location>
</feature>
<dbReference type="EMBL" id="JBAMIC010000007">
    <property type="protein sequence ID" value="KAK7106075.1"/>
    <property type="molecule type" value="Genomic_DNA"/>
</dbReference>
<keyword evidence="1" id="KW-0472">Membrane</keyword>
<evidence type="ECO:0000313" key="4">
    <source>
        <dbReference type="Proteomes" id="UP001374579"/>
    </source>
</evidence>
<dbReference type="Proteomes" id="UP001374579">
    <property type="component" value="Unassembled WGS sequence"/>
</dbReference>
<feature type="signal peptide" evidence="2">
    <location>
        <begin position="1"/>
        <end position="22"/>
    </location>
</feature>
<dbReference type="AlphaFoldDB" id="A0AAN9BMI5"/>
<name>A0AAN9BMI5_9CAEN</name>
<evidence type="ECO:0000256" key="2">
    <source>
        <dbReference type="SAM" id="SignalP"/>
    </source>
</evidence>
<evidence type="ECO:0000256" key="1">
    <source>
        <dbReference type="SAM" id="Phobius"/>
    </source>
</evidence>